<dbReference type="Proteomes" id="UP000789702">
    <property type="component" value="Unassembled WGS sequence"/>
</dbReference>
<reference evidence="1" key="1">
    <citation type="submission" date="2021-06" db="EMBL/GenBank/DDBJ databases">
        <authorList>
            <person name="Kallberg Y."/>
            <person name="Tangrot J."/>
            <person name="Rosling A."/>
        </authorList>
    </citation>
    <scope>NUCLEOTIDE SEQUENCE</scope>
    <source>
        <strain evidence="1">IL203A</strain>
    </source>
</reference>
<accession>A0ACA9N780</accession>
<evidence type="ECO:0000313" key="1">
    <source>
        <dbReference type="EMBL" id="CAG8633366.1"/>
    </source>
</evidence>
<gene>
    <name evidence="1" type="ORF">DHETER_LOCUS8494</name>
</gene>
<comment type="caution">
    <text evidence="1">The sequence shown here is derived from an EMBL/GenBank/DDBJ whole genome shotgun (WGS) entry which is preliminary data.</text>
</comment>
<sequence>MGTDWGVGIICVWLLLISLIGASSEQGMEISCIWSLLLLFWLNNVIGIIVGGKLGSPLLLELCESRGGGLFGVFGYTAVFWASEILAGSISAVLIIEGMRKSSKNSRVARSVSLSLFNVMDIPE</sequence>
<dbReference type="EMBL" id="CAJVPU010013536">
    <property type="protein sequence ID" value="CAG8633366.1"/>
    <property type="molecule type" value="Genomic_DNA"/>
</dbReference>
<evidence type="ECO:0000313" key="2">
    <source>
        <dbReference type="Proteomes" id="UP000789702"/>
    </source>
</evidence>
<proteinExistence type="predicted"/>
<feature type="non-terminal residue" evidence="1">
    <location>
        <position position="124"/>
    </location>
</feature>
<keyword evidence="2" id="KW-1185">Reference proteome</keyword>
<name>A0ACA9N780_9GLOM</name>
<organism evidence="1 2">
    <name type="scientific">Dentiscutata heterogama</name>
    <dbReference type="NCBI Taxonomy" id="1316150"/>
    <lineage>
        <taxon>Eukaryota</taxon>
        <taxon>Fungi</taxon>
        <taxon>Fungi incertae sedis</taxon>
        <taxon>Mucoromycota</taxon>
        <taxon>Glomeromycotina</taxon>
        <taxon>Glomeromycetes</taxon>
        <taxon>Diversisporales</taxon>
        <taxon>Gigasporaceae</taxon>
        <taxon>Dentiscutata</taxon>
    </lineage>
</organism>
<protein>
    <submittedName>
        <fullName evidence="1">2860_t:CDS:1</fullName>
    </submittedName>
</protein>